<reference evidence="1" key="1">
    <citation type="submission" date="2022-08" db="UniProtKB">
        <authorList>
            <consortium name="EnsemblMetazoa"/>
        </authorList>
    </citation>
    <scope>IDENTIFICATION</scope>
</reference>
<name>A0A8W7PEZ4_ANOCL</name>
<dbReference type="AlphaFoldDB" id="A0A8W7PEZ4"/>
<organism evidence="1">
    <name type="scientific">Anopheles coluzzii</name>
    <name type="common">African malaria mosquito</name>
    <dbReference type="NCBI Taxonomy" id="1518534"/>
    <lineage>
        <taxon>Eukaryota</taxon>
        <taxon>Metazoa</taxon>
        <taxon>Ecdysozoa</taxon>
        <taxon>Arthropoda</taxon>
        <taxon>Hexapoda</taxon>
        <taxon>Insecta</taxon>
        <taxon>Pterygota</taxon>
        <taxon>Neoptera</taxon>
        <taxon>Endopterygota</taxon>
        <taxon>Diptera</taxon>
        <taxon>Nematocera</taxon>
        <taxon>Culicoidea</taxon>
        <taxon>Culicidae</taxon>
        <taxon>Anophelinae</taxon>
        <taxon>Anopheles</taxon>
    </lineage>
</organism>
<proteinExistence type="predicted"/>
<evidence type="ECO:0000313" key="1">
    <source>
        <dbReference type="EnsemblMetazoa" id="ACOM030764-PA.1"/>
    </source>
</evidence>
<protein>
    <submittedName>
        <fullName evidence="1">Uncharacterized protein</fullName>
    </submittedName>
</protein>
<dbReference type="EnsemblMetazoa" id="ACOM030764-RA">
    <property type="protein sequence ID" value="ACOM030764-PA.1"/>
    <property type="gene ID" value="ACOM030764"/>
</dbReference>
<dbReference type="Proteomes" id="UP000075882">
    <property type="component" value="Unassembled WGS sequence"/>
</dbReference>
<accession>A0A8W7PEZ4</accession>
<sequence length="231" mass="25363">MANISLQGHQQTTTASACTNEAYYGATTTYQQQQQQQQQYSGASYYNNCASSTSQQTGTCTGVYWNGQSNGYTTNNQSAGYYNTGSSASTYQRPHWNNTHQRQSNSEYYGQQHQMAVASGNRSTAKRAYPASAAPLHDITNNQYPVAEQQAKRRRVATINAHSGSAFHNGVCRKPSISASVPYSTDPTRKVRIESIFRHVELLAQSYWQTSGPTTASTLKPATVEALECTV</sequence>